<accession>A0A1H4BW44</accession>
<dbReference type="SMART" id="SM00855">
    <property type="entry name" value="PGAM"/>
    <property type="match status" value="1"/>
</dbReference>
<dbReference type="InterPro" id="IPR050275">
    <property type="entry name" value="PGM_Phosphatase"/>
</dbReference>
<evidence type="ECO:0000256" key="1">
    <source>
        <dbReference type="PIRSR" id="PIRSR613078-1"/>
    </source>
</evidence>
<dbReference type="InterPro" id="IPR013078">
    <property type="entry name" value="His_Pase_superF_clade-1"/>
</dbReference>
<feature type="binding site" evidence="2">
    <location>
        <begin position="7"/>
        <end position="14"/>
    </location>
    <ligand>
        <name>substrate</name>
    </ligand>
</feature>
<dbReference type="CDD" id="cd07067">
    <property type="entry name" value="HP_PGM_like"/>
    <property type="match status" value="1"/>
</dbReference>
<dbReference type="AlphaFoldDB" id="A0A1H4BW44"/>
<dbReference type="STRING" id="1122198.SAMN02745729_10488"/>
<feature type="binding site" evidence="2">
    <location>
        <position position="94"/>
    </location>
    <ligand>
        <name>substrate</name>
    </ligand>
</feature>
<gene>
    <name evidence="3" type="ORF">SAMN02745729_10488</name>
</gene>
<feature type="active site" description="Tele-phosphohistidine intermediate" evidence="1">
    <location>
        <position position="8"/>
    </location>
</feature>
<reference evidence="4" key="1">
    <citation type="submission" date="2016-10" db="EMBL/GenBank/DDBJ databases">
        <authorList>
            <person name="Varghese N."/>
            <person name="Submissions S."/>
        </authorList>
    </citation>
    <scope>NUCLEOTIDE SEQUENCE [LARGE SCALE GENOMIC DNA]</scope>
    <source>
        <strain evidence="4">DSM 11526</strain>
    </source>
</reference>
<dbReference type="Gene3D" id="3.40.50.1240">
    <property type="entry name" value="Phosphoglycerate mutase-like"/>
    <property type="match status" value="1"/>
</dbReference>
<dbReference type="Proteomes" id="UP000242469">
    <property type="component" value="Unassembled WGS sequence"/>
</dbReference>
<dbReference type="PANTHER" id="PTHR48100:SF1">
    <property type="entry name" value="HISTIDINE PHOSPHATASE FAMILY PROTEIN-RELATED"/>
    <property type="match status" value="1"/>
</dbReference>
<dbReference type="PANTHER" id="PTHR48100">
    <property type="entry name" value="BROAD-SPECIFICITY PHOSPHATASE YOR283W-RELATED"/>
    <property type="match status" value="1"/>
</dbReference>
<dbReference type="GO" id="GO:0016791">
    <property type="term" value="F:phosphatase activity"/>
    <property type="evidence" value="ECO:0007669"/>
    <property type="project" value="TreeGrafter"/>
</dbReference>
<dbReference type="InterPro" id="IPR029033">
    <property type="entry name" value="His_PPase_superfam"/>
</dbReference>
<feature type="binding site" evidence="2">
    <location>
        <position position="57"/>
    </location>
    <ligand>
        <name>substrate</name>
    </ligand>
</feature>
<proteinExistence type="predicted"/>
<evidence type="ECO:0000313" key="3">
    <source>
        <dbReference type="EMBL" id="SEA52361.1"/>
    </source>
</evidence>
<protein>
    <submittedName>
        <fullName evidence="3">Histidine phosphatase superfamily (Branch 1)</fullName>
    </submittedName>
</protein>
<feature type="active site" description="Proton donor/acceptor" evidence="1">
    <location>
        <position position="83"/>
    </location>
</feature>
<name>A0A1H4BW44_9GAMM</name>
<keyword evidence="4" id="KW-1185">Reference proteome</keyword>
<organism evidence="3 4">
    <name type="scientific">Marinobacterium iners DSM 11526</name>
    <dbReference type="NCBI Taxonomy" id="1122198"/>
    <lineage>
        <taxon>Bacteria</taxon>
        <taxon>Pseudomonadati</taxon>
        <taxon>Pseudomonadota</taxon>
        <taxon>Gammaproteobacteria</taxon>
        <taxon>Oceanospirillales</taxon>
        <taxon>Oceanospirillaceae</taxon>
        <taxon>Marinobacterium</taxon>
    </lineage>
</organism>
<dbReference type="SUPFAM" id="SSF53254">
    <property type="entry name" value="Phosphoglycerate mutase-like"/>
    <property type="match status" value="1"/>
</dbReference>
<dbReference type="RefSeq" id="WP_175527603.1">
    <property type="nucleotide sequence ID" value="NZ_FNRJ01000004.1"/>
</dbReference>
<dbReference type="Pfam" id="PF00300">
    <property type="entry name" value="His_Phos_1"/>
    <property type="match status" value="1"/>
</dbReference>
<evidence type="ECO:0000256" key="2">
    <source>
        <dbReference type="PIRSR" id="PIRSR613078-2"/>
    </source>
</evidence>
<dbReference type="EMBL" id="FNRJ01000004">
    <property type="protein sequence ID" value="SEA52361.1"/>
    <property type="molecule type" value="Genomic_DNA"/>
</dbReference>
<evidence type="ECO:0000313" key="4">
    <source>
        <dbReference type="Proteomes" id="UP000242469"/>
    </source>
</evidence>
<sequence length="173" mass="19151">MALYFIRHAQTLGNAANVWVGRKDESITAAGIVALNNTAEKLSAIEFNHIYTSPLQRASETAAAIAQTQRLKLEPKVRIGLQERDFGVFEGKAKTSEHRNSLDQDASVELHTSMCERLYPVMKEVAALQGNTLLVSHSAVFKCLVEHMGYVAKPEKISLNNLEYVQLIGQVAR</sequence>
<dbReference type="GO" id="GO:0005737">
    <property type="term" value="C:cytoplasm"/>
    <property type="evidence" value="ECO:0007669"/>
    <property type="project" value="TreeGrafter"/>
</dbReference>